<protein>
    <submittedName>
        <fullName evidence="1">SFRICE_032591</fullName>
    </submittedName>
</protein>
<dbReference type="EMBL" id="ODYU01011238">
    <property type="protein sequence ID" value="SOQ56853.1"/>
    <property type="molecule type" value="Genomic_DNA"/>
</dbReference>
<proteinExistence type="predicted"/>
<gene>
    <name evidence="1" type="ORF">SFRICE_032591</name>
</gene>
<sequence>MARRRSKNQSCNDVDGGVLDRPTRTFHYAEDVIRKFDGRDKTYPITKWIQDIDDNNIFEWTQKQRLLRLYGRLSSEKAFKCWESLKLATSKEFPDAVDAKTIHEMMSAKKKRPNESCIDYMFAIKDLGKN</sequence>
<reference evidence="1" key="1">
    <citation type="submission" date="2016-07" db="EMBL/GenBank/DDBJ databases">
        <authorList>
            <person name="Bretaudeau A."/>
        </authorList>
    </citation>
    <scope>NUCLEOTIDE SEQUENCE</scope>
    <source>
        <strain evidence="1">Rice</strain>
        <tissue evidence="1">Whole body</tissue>
    </source>
</reference>
<organism evidence="1">
    <name type="scientific">Spodoptera frugiperda</name>
    <name type="common">Fall armyworm</name>
    <dbReference type="NCBI Taxonomy" id="7108"/>
    <lineage>
        <taxon>Eukaryota</taxon>
        <taxon>Metazoa</taxon>
        <taxon>Ecdysozoa</taxon>
        <taxon>Arthropoda</taxon>
        <taxon>Hexapoda</taxon>
        <taxon>Insecta</taxon>
        <taxon>Pterygota</taxon>
        <taxon>Neoptera</taxon>
        <taxon>Endopterygota</taxon>
        <taxon>Lepidoptera</taxon>
        <taxon>Glossata</taxon>
        <taxon>Ditrysia</taxon>
        <taxon>Noctuoidea</taxon>
        <taxon>Noctuidae</taxon>
        <taxon>Amphipyrinae</taxon>
        <taxon>Spodoptera</taxon>
    </lineage>
</organism>
<name>A0A2H1WUW9_SPOFR</name>
<evidence type="ECO:0000313" key="1">
    <source>
        <dbReference type="EMBL" id="SOQ56853.1"/>
    </source>
</evidence>
<dbReference type="AlphaFoldDB" id="A0A2H1WUW9"/>
<accession>A0A2H1WUW9</accession>